<dbReference type="InterPro" id="IPR003594">
    <property type="entry name" value="HATPase_dom"/>
</dbReference>
<gene>
    <name evidence="9" type="ORF">PTI45_01485</name>
</gene>
<dbReference type="Proteomes" id="UP000094578">
    <property type="component" value="Unassembled WGS sequence"/>
</dbReference>
<dbReference type="AlphaFoldDB" id="A0A1E3L5E9"/>
<dbReference type="GO" id="GO:0000155">
    <property type="term" value="F:phosphorelay sensor kinase activity"/>
    <property type="evidence" value="ECO:0007669"/>
    <property type="project" value="InterPro"/>
</dbReference>
<keyword evidence="5 9" id="KW-0418">Kinase</keyword>
<reference evidence="9 10" key="1">
    <citation type="submission" date="2016-08" db="EMBL/GenBank/DDBJ databases">
        <title>Genome sequencing of Paenibacillus sp. TI45-13ar, isolated from Korean traditional nuruk.</title>
        <authorList>
            <person name="Kim S.-J."/>
        </authorList>
    </citation>
    <scope>NUCLEOTIDE SEQUENCE [LARGE SCALE GENOMIC DNA]</scope>
    <source>
        <strain evidence="9 10">TI45-13ar</strain>
    </source>
</reference>
<feature type="domain" description="HAMP" evidence="8">
    <location>
        <begin position="324"/>
        <end position="376"/>
    </location>
</feature>
<evidence type="ECO:0000256" key="3">
    <source>
        <dbReference type="ARBA" id="ARBA00022553"/>
    </source>
</evidence>
<dbReference type="RefSeq" id="WP_069326926.1">
    <property type="nucleotide sequence ID" value="NZ_MDER01000032.1"/>
</dbReference>
<dbReference type="SUPFAM" id="SSF55874">
    <property type="entry name" value="ATPase domain of HSP90 chaperone/DNA topoisomerase II/histidine kinase"/>
    <property type="match status" value="1"/>
</dbReference>
<evidence type="ECO:0000256" key="1">
    <source>
        <dbReference type="ARBA" id="ARBA00004651"/>
    </source>
</evidence>
<accession>A0A1E3L5E9</accession>
<dbReference type="Pfam" id="PF06580">
    <property type="entry name" value="His_kinase"/>
    <property type="match status" value="1"/>
</dbReference>
<dbReference type="GO" id="GO:0005886">
    <property type="term" value="C:plasma membrane"/>
    <property type="evidence" value="ECO:0007669"/>
    <property type="project" value="UniProtKB-SubCell"/>
</dbReference>
<dbReference type="PANTHER" id="PTHR34220:SF7">
    <property type="entry name" value="SENSOR HISTIDINE KINASE YPDA"/>
    <property type="match status" value="1"/>
</dbReference>
<comment type="caution">
    <text evidence="9">The sequence shown here is derived from an EMBL/GenBank/DDBJ whole genome shotgun (WGS) entry which is preliminary data.</text>
</comment>
<comment type="subcellular location">
    <subcellularLocation>
        <location evidence="1">Cell membrane</location>
        <topology evidence="1">Multi-pass membrane protein</topology>
    </subcellularLocation>
</comment>
<feature type="transmembrane region" description="Helical" evidence="7">
    <location>
        <begin position="21"/>
        <end position="39"/>
    </location>
</feature>
<dbReference type="EC" id="2.7.13.3" evidence="9"/>
<dbReference type="PATRIC" id="fig|1886670.3.peg.1513"/>
<feature type="transmembrane region" description="Helical" evidence="7">
    <location>
        <begin position="304"/>
        <end position="324"/>
    </location>
</feature>
<keyword evidence="6 7" id="KW-0472">Membrane</keyword>
<keyword evidence="7" id="KW-0812">Transmembrane</keyword>
<dbReference type="SMART" id="SM00304">
    <property type="entry name" value="HAMP"/>
    <property type="match status" value="1"/>
</dbReference>
<keyword evidence="7" id="KW-1133">Transmembrane helix</keyword>
<proteinExistence type="predicted"/>
<keyword evidence="10" id="KW-1185">Reference proteome</keyword>
<evidence type="ECO:0000256" key="7">
    <source>
        <dbReference type="SAM" id="Phobius"/>
    </source>
</evidence>
<dbReference type="InterPro" id="IPR050640">
    <property type="entry name" value="Bact_2-comp_sensor_kinase"/>
</dbReference>
<dbReference type="InterPro" id="IPR010559">
    <property type="entry name" value="Sig_transdc_His_kin_internal"/>
</dbReference>
<dbReference type="EMBL" id="MDER01000032">
    <property type="protein sequence ID" value="ODP28976.1"/>
    <property type="molecule type" value="Genomic_DNA"/>
</dbReference>
<dbReference type="InterPro" id="IPR003660">
    <property type="entry name" value="HAMP_dom"/>
</dbReference>
<sequence>MQIPIKHWIRRWKNMRLVTRLIIMNITLISIPLVISSWISSIGYSDSIQNNAGQYQADVVREFTSNLDAYMNELVLLSILPYQSPEMMEYLEHDKQDQVIDRYEDRLLLERFVRRIRVNGRVDIAGVALFTNHTHSSYVELPDSPGRFAESGDRERLLPVNTALSGKGYFVAPHAVLSDNGTVYQVFSIARKIRSLDDGQELGTLVIDVPAEALTDRITHLAGSPTSLFAMMDQHKKLIYKSPSFPVEDATLQQYGGEGTLTIDSGRQSVLLTYQTSPVTHWTVLQAVPVAVLVQDARQVNRQMIWLGGICLIISVIVSIFHAMRITRPLSVLRDSMKLVERGEFDIALPVHQTDEIGHLSRTFNIMVSRLGSLTYRLYETEIREKNAQIASLQSQINPHFLYNTLGSISMYAELEGNREVVQMTNHLSALLRYSIGSDHSEVTIEQELEHVRGYLSIQRIRYDERLSYTIHAEPLLLQHPIIRLTLQPLVENAIIHGLERGRGDIYIHIEVHRQNKQIQIDVIDNGPGMENEWIEEQHHHMEAGILPEGPGGHGLVNVHRRIALKYGNEYGITLHNRDKGGLQVIVTMPIVEVEHIEELKKGDTDHV</sequence>
<evidence type="ECO:0000256" key="6">
    <source>
        <dbReference type="ARBA" id="ARBA00023136"/>
    </source>
</evidence>
<dbReference type="Gene3D" id="6.10.340.10">
    <property type="match status" value="1"/>
</dbReference>
<dbReference type="SUPFAM" id="SSF158472">
    <property type="entry name" value="HAMP domain-like"/>
    <property type="match status" value="1"/>
</dbReference>
<dbReference type="InterPro" id="IPR036890">
    <property type="entry name" value="HATPase_C_sf"/>
</dbReference>
<keyword evidence="3" id="KW-0597">Phosphoprotein</keyword>
<evidence type="ECO:0000256" key="4">
    <source>
        <dbReference type="ARBA" id="ARBA00022679"/>
    </source>
</evidence>
<dbReference type="Pfam" id="PF02518">
    <property type="entry name" value="HATPase_c"/>
    <property type="match status" value="1"/>
</dbReference>
<evidence type="ECO:0000313" key="10">
    <source>
        <dbReference type="Proteomes" id="UP000094578"/>
    </source>
</evidence>
<dbReference type="PROSITE" id="PS50885">
    <property type="entry name" value="HAMP"/>
    <property type="match status" value="1"/>
</dbReference>
<evidence type="ECO:0000259" key="8">
    <source>
        <dbReference type="PROSITE" id="PS50885"/>
    </source>
</evidence>
<dbReference type="Pfam" id="PF00672">
    <property type="entry name" value="HAMP"/>
    <property type="match status" value="1"/>
</dbReference>
<evidence type="ECO:0000256" key="2">
    <source>
        <dbReference type="ARBA" id="ARBA00022475"/>
    </source>
</evidence>
<protein>
    <submittedName>
        <fullName evidence="9">Histidine kinase</fullName>
        <ecNumber evidence="9">2.7.13.3</ecNumber>
    </submittedName>
</protein>
<keyword evidence="2" id="KW-1003">Cell membrane</keyword>
<dbReference type="PANTHER" id="PTHR34220">
    <property type="entry name" value="SENSOR HISTIDINE KINASE YPDA"/>
    <property type="match status" value="1"/>
</dbReference>
<dbReference type="STRING" id="1886670.PTI45_01485"/>
<evidence type="ECO:0000256" key="5">
    <source>
        <dbReference type="ARBA" id="ARBA00022777"/>
    </source>
</evidence>
<dbReference type="Gene3D" id="3.30.565.10">
    <property type="entry name" value="Histidine kinase-like ATPase, C-terminal domain"/>
    <property type="match status" value="1"/>
</dbReference>
<name>A0A1E3L5E9_9BACL</name>
<organism evidence="9 10">
    <name type="scientific">Paenibacillus nuruki</name>
    <dbReference type="NCBI Taxonomy" id="1886670"/>
    <lineage>
        <taxon>Bacteria</taxon>
        <taxon>Bacillati</taxon>
        <taxon>Bacillota</taxon>
        <taxon>Bacilli</taxon>
        <taxon>Bacillales</taxon>
        <taxon>Paenibacillaceae</taxon>
        <taxon>Paenibacillus</taxon>
    </lineage>
</organism>
<keyword evidence="4 9" id="KW-0808">Transferase</keyword>
<dbReference type="CDD" id="cd06225">
    <property type="entry name" value="HAMP"/>
    <property type="match status" value="1"/>
</dbReference>
<evidence type="ECO:0000313" key="9">
    <source>
        <dbReference type="EMBL" id="ODP28976.1"/>
    </source>
</evidence>